<reference evidence="5" key="2">
    <citation type="submission" date="2023-06" db="EMBL/GenBank/DDBJ databases">
        <authorList>
            <person name="Ma L."/>
            <person name="Liu K.-W."/>
            <person name="Li Z."/>
            <person name="Hsiao Y.-Y."/>
            <person name="Qi Y."/>
            <person name="Fu T."/>
            <person name="Tang G."/>
            <person name="Zhang D."/>
            <person name="Sun W.-H."/>
            <person name="Liu D.-K."/>
            <person name="Li Y."/>
            <person name="Chen G.-Z."/>
            <person name="Liu X.-D."/>
            <person name="Liao X.-Y."/>
            <person name="Jiang Y.-T."/>
            <person name="Yu X."/>
            <person name="Hao Y."/>
            <person name="Huang J."/>
            <person name="Zhao X.-W."/>
            <person name="Ke S."/>
            <person name="Chen Y.-Y."/>
            <person name="Wu W.-L."/>
            <person name="Hsu J.-L."/>
            <person name="Lin Y.-F."/>
            <person name="Huang M.-D."/>
            <person name="Li C.-Y."/>
            <person name="Huang L."/>
            <person name="Wang Z.-W."/>
            <person name="Zhao X."/>
            <person name="Zhong W.-Y."/>
            <person name="Peng D.-H."/>
            <person name="Ahmad S."/>
            <person name="Lan S."/>
            <person name="Zhang J.-S."/>
            <person name="Tsai W.-C."/>
            <person name="Van De Peer Y."/>
            <person name="Liu Z.-J."/>
        </authorList>
    </citation>
    <scope>NUCLEOTIDE SEQUENCE</scope>
    <source>
        <strain evidence="5">SCP</strain>
        <tissue evidence="5">Leaves</tissue>
    </source>
</reference>
<dbReference type="Proteomes" id="UP001179952">
    <property type="component" value="Unassembled WGS sequence"/>
</dbReference>
<evidence type="ECO:0000256" key="2">
    <source>
        <dbReference type="ARBA" id="ARBA00023157"/>
    </source>
</evidence>
<dbReference type="PRINTS" id="PR00288">
    <property type="entry name" value="PUROTHIONIN"/>
</dbReference>
<dbReference type="PANTHER" id="PTHR33147">
    <property type="entry name" value="DEFENSIN-LIKE PROTEIN 1"/>
    <property type="match status" value="1"/>
</dbReference>
<evidence type="ECO:0000313" key="6">
    <source>
        <dbReference type="Proteomes" id="UP001179952"/>
    </source>
</evidence>
<dbReference type="CDD" id="cd00107">
    <property type="entry name" value="Knot1"/>
    <property type="match status" value="1"/>
</dbReference>
<dbReference type="InterPro" id="IPR003614">
    <property type="entry name" value="Knottins"/>
</dbReference>
<accession>A0AAV9AE09</accession>
<proteinExistence type="predicted"/>
<protein>
    <recommendedName>
        <fullName evidence="4">Knottins-like domain-containing protein</fullName>
    </recommendedName>
</protein>
<reference evidence="5" key="1">
    <citation type="journal article" date="2023" name="Nat. Commun.">
        <title>Diploid and tetraploid genomes of Acorus and the evolution of monocots.</title>
        <authorList>
            <person name="Ma L."/>
            <person name="Liu K.W."/>
            <person name="Li Z."/>
            <person name="Hsiao Y.Y."/>
            <person name="Qi Y."/>
            <person name="Fu T."/>
            <person name="Tang G.D."/>
            <person name="Zhang D."/>
            <person name="Sun W.H."/>
            <person name="Liu D.K."/>
            <person name="Li Y."/>
            <person name="Chen G.Z."/>
            <person name="Liu X.D."/>
            <person name="Liao X.Y."/>
            <person name="Jiang Y.T."/>
            <person name="Yu X."/>
            <person name="Hao Y."/>
            <person name="Huang J."/>
            <person name="Zhao X.W."/>
            <person name="Ke S."/>
            <person name="Chen Y.Y."/>
            <person name="Wu W.L."/>
            <person name="Hsu J.L."/>
            <person name="Lin Y.F."/>
            <person name="Huang M.D."/>
            <person name="Li C.Y."/>
            <person name="Huang L."/>
            <person name="Wang Z.W."/>
            <person name="Zhao X."/>
            <person name="Zhong W.Y."/>
            <person name="Peng D.H."/>
            <person name="Ahmad S."/>
            <person name="Lan S."/>
            <person name="Zhang J.S."/>
            <person name="Tsai W.C."/>
            <person name="Van de Peer Y."/>
            <person name="Liu Z.J."/>
        </authorList>
    </citation>
    <scope>NUCLEOTIDE SEQUENCE</scope>
    <source>
        <strain evidence="5">SCP</strain>
    </source>
</reference>
<dbReference type="SUPFAM" id="SSF57095">
    <property type="entry name" value="Scorpion toxin-like"/>
    <property type="match status" value="1"/>
</dbReference>
<dbReference type="InterPro" id="IPR008176">
    <property type="entry name" value="Defensin_plant"/>
</dbReference>
<dbReference type="SMART" id="SM00505">
    <property type="entry name" value="Knot1"/>
    <property type="match status" value="1"/>
</dbReference>
<name>A0AAV9AE09_ACOGR</name>
<organism evidence="5 6">
    <name type="scientific">Acorus gramineus</name>
    <name type="common">Dwarf sweet flag</name>
    <dbReference type="NCBI Taxonomy" id="55184"/>
    <lineage>
        <taxon>Eukaryota</taxon>
        <taxon>Viridiplantae</taxon>
        <taxon>Streptophyta</taxon>
        <taxon>Embryophyta</taxon>
        <taxon>Tracheophyta</taxon>
        <taxon>Spermatophyta</taxon>
        <taxon>Magnoliopsida</taxon>
        <taxon>Liliopsida</taxon>
        <taxon>Acoraceae</taxon>
        <taxon>Acorus</taxon>
    </lineage>
</organism>
<dbReference type="AlphaFoldDB" id="A0AAV9AE09"/>
<dbReference type="Pfam" id="PF00304">
    <property type="entry name" value="Gamma-thionin"/>
    <property type="match status" value="1"/>
</dbReference>
<dbReference type="GO" id="GO:0006952">
    <property type="term" value="P:defense response"/>
    <property type="evidence" value="ECO:0007669"/>
    <property type="project" value="InterPro"/>
</dbReference>
<dbReference type="InterPro" id="IPR036574">
    <property type="entry name" value="Scorpion_toxin-like_sf"/>
</dbReference>
<keyword evidence="6" id="KW-1185">Reference proteome</keyword>
<feature type="signal peptide" evidence="3">
    <location>
        <begin position="1"/>
        <end position="30"/>
    </location>
</feature>
<comment type="caution">
    <text evidence="5">The sequence shown here is derived from an EMBL/GenBank/DDBJ whole genome shotgun (WGS) entry which is preliminary data.</text>
</comment>
<feature type="domain" description="Knottins-like" evidence="4">
    <location>
        <begin position="34"/>
        <end position="79"/>
    </location>
</feature>
<dbReference type="PROSITE" id="PS00940">
    <property type="entry name" value="GAMMA_THIONIN"/>
    <property type="match status" value="1"/>
</dbReference>
<evidence type="ECO:0000256" key="1">
    <source>
        <dbReference type="ARBA" id="ARBA00022729"/>
    </source>
</evidence>
<sequence length="79" mass="8499">MEKPVRLFPVLASVLLILLVTGEIMGPTAAEARTCESASHRFKGTCIRPSNCAAICNTEGFPGGKCKGVRRRCFCVKPC</sequence>
<evidence type="ECO:0000256" key="3">
    <source>
        <dbReference type="SAM" id="SignalP"/>
    </source>
</evidence>
<keyword evidence="2" id="KW-1015">Disulfide bond</keyword>
<evidence type="ECO:0000313" key="5">
    <source>
        <dbReference type="EMBL" id="KAK1262388.1"/>
    </source>
</evidence>
<keyword evidence="1 3" id="KW-0732">Signal</keyword>
<gene>
    <name evidence="5" type="ORF">QJS04_geneDACA018899</name>
</gene>
<evidence type="ECO:0000259" key="4">
    <source>
        <dbReference type="SMART" id="SM00505"/>
    </source>
</evidence>
<dbReference type="EMBL" id="JAUJYN010000010">
    <property type="protein sequence ID" value="KAK1262388.1"/>
    <property type="molecule type" value="Genomic_DNA"/>
</dbReference>
<dbReference type="Gene3D" id="3.30.30.10">
    <property type="entry name" value="Knottin, scorpion toxin-like"/>
    <property type="match status" value="1"/>
</dbReference>
<dbReference type="PANTHER" id="PTHR33147:SF39">
    <property type="entry name" value="DRO1 PROTEIN-RELATED"/>
    <property type="match status" value="1"/>
</dbReference>
<feature type="chain" id="PRO_5043631094" description="Knottins-like domain-containing protein" evidence="3">
    <location>
        <begin position="31"/>
        <end position="79"/>
    </location>
</feature>